<evidence type="ECO:0008006" key="4">
    <source>
        <dbReference type="Google" id="ProtNLM"/>
    </source>
</evidence>
<feature type="transmembrane region" description="Helical" evidence="1">
    <location>
        <begin position="67"/>
        <end position="89"/>
    </location>
</feature>
<dbReference type="AlphaFoldDB" id="A0AAD3TDF7"/>
<keyword evidence="1" id="KW-0472">Membrane</keyword>
<organism evidence="2 3">
    <name type="scientific">Nepenthes gracilis</name>
    <name type="common">Slender pitcher plant</name>
    <dbReference type="NCBI Taxonomy" id="150966"/>
    <lineage>
        <taxon>Eukaryota</taxon>
        <taxon>Viridiplantae</taxon>
        <taxon>Streptophyta</taxon>
        <taxon>Embryophyta</taxon>
        <taxon>Tracheophyta</taxon>
        <taxon>Spermatophyta</taxon>
        <taxon>Magnoliopsida</taxon>
        <taxon>eudicotyledons</taxon>
        <taxon>Gunneridae</taxon>
        <taxon>Pentapetalae</taxon>
        <taxon>Caryophyllales</taxon>
        <taxon>Nepenthaceae</taxon>
        <taxon>Nepenthes</taxon>
    </lineage>
</organism>
<dbReference type="Proteomes" id="UP001279734">
    <property type="component" value="Unassembled WGS sequence"/>
</dbReference>
<evidence type="ECO:0000313" key="2">
    <source>
        <dbReference type="EMBL" id="GMH27520.1"/>
    </source>
</evidence>
<name>A0AAD3TDF7_NEPGR</name>
<reference evidence="2" key="1">
    <citation type="submission" date="2023-05" db="EMBL/GenBank/DDBJ databases">
        <title>Nepenthes gracilis genome sequencing.</title>
        <authorList>
            <person name="Fukushima K."/>
        </authorList>
    </citation>
    <scope>NUCLEOTIDE SEQUENCE</scope>
    <source>
        <strain evidence="2">SING2019-196</strain>
    </source>
</reference>
<accession>A0AAD3TDF7</accession>
<keyword evidence="3" id="KW-1185">Reference proteome</keyword>
<evidence type="ECO:0000256" key="1">
    <source>
        <dbReference type="SAM" id="Phobius"/>
    </source>
</evidence>
<keyword evidence="1" id="KW-0812">Transmembrane</keyword>
<proteinExistence type="predicted"/>
<comment type="caution">
    <text evidence="2">The sequence shown here is derived from an EMBL/GenBank/DDBJ whole genome shotgun (WGS) entry which is preliminary data.</text>
</comment>
<gene>
    <name evidence="2" type="ORF">Nepgr_029363</name>
</gene>
<protein>
    <recommendedName>
        <fullName evidence="4">Transmembrane protein</fullName>
    </recommendedName>
</protein>
<dbReference type="EMBL" id="BSYO01000033">
    <property type="protein sequence ID" value="GMH27520.1"/>
    <property type="molecule type" value="Genomic_DNA"/>
</dbReference>
<keyword evidence="1" id="KW-1133">Transmembrane helix</keyword>
<sequence length="97" mass="10956">MNKKRKKSGSTLDREEEENCSASCLCSSAECKIPKERKIRRVNWKLAGRVDRGRRPFVEGRISQFKAIATLVCLSCCTWLTGFSIRVFIRGSGKDGI</sequence>
<evidence type="ECO:0000313" key="3">
    <source>
        <dbReference type="Proteomes" id="UP001279734"/>
    </source>
</evidence>